<protein>
    <recommendedName>
        <fullName evidence="5">Nucleoside diphosphate kinase regulator</fullName>
    </recommendedName>
</protein>
<dbReference type="Pfam" id="PF01272">
    <property type="entry name" value="GreA_GreB"/>
    <property type="match status" value="1"/>
</dbReference>
<dbReference type="eggNOG" id="COG0782">
    <property type="taxonomic scope" value="Bacteria"/>
</dbReference>
<comment type="caution">
    <text evidence="3">The sequence shown here is derived from an EMBL/GenBank/DDBJ whole genome shotgun (WGS) entry which is preliminary data.</text>
</comment>
<evidence type="ECO:0008006" key="5">
    <source>
        <dbReference type="Google" id="ProtNLM"/>
    </source>
</evidence>
<organism evidence="3 4">
    <name type="scientific">Pseudidiomarina atlantica</name>
    <dbReference type="NCBI Taxonomy" id="1517416"/>
    <lineage>
        <taxon>Bacteria</taxon>
        <taxon>Pseudomonadati</taxon>
        <taxon>Pseudomonadota</taxon>
        <taxon>Gammaproteobacteria</taxon>
        <taxon>Alteromonadales</taxon>
        <taxon>Idiomarinaceae</taxon>
        <taxon>Pseudidiomarina</taxon>
    </lineage>
</organism>
<dbReference type="InterPro" id="IPR001437">
    <property type="entry name" value="Tscrpt_elong_fac_GreA/B_C"/>
</dbReference>
<dbReference type="Gene3D" id="1.10.286.20">
    <property type="match status" value="1"/>
</dbReference>
<dbReference type="RefSeq" id="WP_034733332.1">
    <property type="nucleotide sequence ID" value="NZ_JPIN01000011.1"/>
</dbReference>
<evidence type="ECO:0000313" key="3">
    <source>
        <dbReference type="EMBL" id="KFZ28196.1"/>
    </source>
</evidence>
<dbReference type="InterPro" id="IPR036953">
    <property type="entry name" value="GreA/GreB_C_sf"/>
</dbReference>
<dbReference type="Proteomes" id="UP000053718">
    <property type="component" value="Unassembled WGS sequence"/>
</dbReference>
<dbReference type="STRING" id="1517416.IDAT_10175"/>
<dbReference type="Gene3D" id="3.10.50.30">
    <property type="entry name" value="Transcription elongation factor, GreA/GreB, C-terminal domain"/>
    <property type="match status" value="1"/>
</dbReference>
<evidence type="ECO:0000259" key="1">
    <source>
        <dbReference type="Pfam" id="PF01272"/>
    </source>
</evidence>
<reference evidence="3 4" key="1">
    <citation type="submission" date="2014-06" db="EMBL/GenBank/DDBJ databases">
        <title>Draft genome sequence of Idiomarina sp. MCCC 1A10513.</title>
        <authorList>
            <person name="Du J."/>
            <person name="Lai Q."/>
            <person name="Shao Z."/>
        </authorList>
    </citation>
    <scope>NUCLEOTIDE SEQUENCE [LARGE SCALE GENOMIC DNA]</scope>
    <source>
        <strain evidence="3 4">MCCC 1A10513</strain>
    </source>
</reference>
<evidence type="ECO:0000259" key="2">
    <source>
        <dbReference type="Pfam" id="PF14760"/>
    </source>
</evidence>
<proteinExistence type="predicted"/>
<dbReference type="EMBL" id="JPIN01000011">
    <property type="protein sequence ID" value="KFZ28196.1"/>
    <property type="molecule type" value="Genomic_DNA"/>
</dbReference>
<dbReference type="GO" id="GO:0006354">
    <property type="term" value="P:DNA-templated transcription elongation"/>
    <property type="evidence" value="ECO:0007669"/>
    <property type="project" value="TreeGrafter"/>
</dbReference>
<dbReference type="PANTHER" id="PTHR30437:SF5">
    <property type="entry name" value="REGULATOR OF NUCLEOSIDE DIPHOSPHATE KINASE"/>
    <property type="match status" value="1"/>
</dbReference>
<dbReference type="InterPro" id="IPR029462">
    <property type="entry name" value="Rnk_N"/>
</dbReference>
<sequence length="128" mass="14138">MSILPEIVISKHDLQRLETLLEKQKAGDEYAAKLEDELARARIVAQSELPEGVVTMNSRVRFEIIESGKVFEKRLCYPEERVNDHDDISVLTAVGSSLIGLSEGATIPWSHNGKPLTVRVTAVFPPAA</sequence>
<dbReference type="GO" id="GO:0032784">
    <property type="term" value="P:regulation of DNA-templated transcription elongation"/>
    <property type="evidence" value="ECO:0007669"/>
    <property type="project" value="InterPro"/>
</dbReference>
<gene>
    <name evidence="3" type="ORF">IDAT_10175</name>
</gene>
<accession>A0A094J6H8</accession>
<dbReference type="GO" id="GO:0003677">
    <property type="term" value="F:DNA binding"/>
    <property type="evidence" value="ECO:0007669"/>
    <property type="project" value="InterPro"/>
</dbReference>
<feature type="domain" description="Transcription elongation factor GreA/GreB C-terminal" evidence="1">
    <location>
        <begin position="50"/>
        <end position="123"/>
    </location>
</feature>
<dbReference type="InterPro" id="IPR023459">
    <property type="entry name" value="Tscrpt_elong_fac_GreA/B_fam"/>
</dbReference>
<dbReference type="PANTHER" id="PTHR30437">
    <property type="entry name" value="TRANSCRIPTION ELONGATION FACTOR GREA"/>
    <property type="match status" value="1"/>
</dbReference>
<dbReference type="GO" id="GO:0070063">
    <property type="term" value="F:RNA polymerase binding"/>
    <property type="evidence" value="ECO:0007669"/>
    <property type="project" value="InterPro"/>
</dbReference>
<dbReference type="OrthoDB" id="192847at2"/>
<evidence type="ECO:0000313" key="4">
    <source>
        <dbReference type="Proteomes" id="UP000053718"/>
    </source>
</evidence>
<dbReference type="SUPFAM" id="SSF54534">
    <property type="entry name" value="FKBP-like"/>
    <property type="match status" value="1"/>
</dbReference>
<dbReference type="AlphaFoldDB" id="A0A094J6H8"/>
<keyword evidence="4" id="KW-1185">Reference proteome</keyword>
<dbReference type="Pfam" id="PF14760">
    <property type="entry name" value="Rnk_N"/>
    <property type="match status" value="1"/>
</dbReference>
<name>A0A094J6H8_9GAMM</name>
<dbReference type="NCBIfam" id="NF004396">
    <property type="entry name" value="PRK05753.1"/>
    <property type="match status" value="1"/>
</dbReference>
<feature type="domain" description="Regulator of nucleoside diphosphate kinase N-terminal" evidence="2">
    <location>
        <begin position="5"/>
        <end position="44"/>
    </location>
</feature>